<dbReference type="CDD" id="cd00616">
    <property type="entry name" value="AHBA_syn"/>
    <property type="match status" value="1"/>
</dbReference>
<dbReference type="Gene3D" id="3.40.640.10">
    <property type="entry name" value="Type I PLP-dependent aspartate aminotransferase-like (Major domain)"/>
    <property type="match status" value="1"/>
</dbReference>
<dbReference type="GO" id="GO:0030170">
    <property type="term" value="F:pyridoxal phosphate binding"/>
    <property type="evidence" value="ECO:0007669"/>
    <property type="project" value="TreeGrafter"/>
</dbReference>
<proteinExistence type="inferred from homology"/>
<dbReference type="Pfam" id="PF01041">
    <property type="entry name" value="DegT_DnrJ_EryC1"/>
    <property type="match status" value="1"/>
</dbReference>
<evidence type="ECO:0000256" key="2">
    <source>
        <dbReference type="PIRSR" id="PIRSR000390-1"/>
    </source>
</evidence>
<dbReference type="Gene3D" id="3.90.1150.10">
    <property type="entry name" value="Aspartate Aminotransferase, domain 1"/>
    <property type="match status" value="1"/>
</dbReference>
<dbReference type="GO" id="GO:0000271">
    <property type="term" value="P:polysaccharide biosynthetic process"/>
    <property type="evidence" value="ECO:0007669"/>
    <property type="project" value="TreeGrafter"/>
</dbReference>
<dbReference type="EC" id="2.6.1.59" evidence="5"/>
<comment type="caution">
    <text evidence="5">The sequence shown here is derived from an EMBL/GenBank/DDBJ whole genome shotgun (WGS) entry which is preliminary data.</text>
</comment>
<protein>
    <submittedName>
        <fullName evidence="5">dTDP-4-amino-4,6-dideoxygalactose transaminase</fullName>
        <ecNumber evidence="5">2.6.1.59</ecNumber>
    </submittedName>
</protein>
<feature type="modified residue" description="N6-(pyridoxal phosphate)lysine" evidence="3">
    <location>
        <position position="186"/>
    </location>
</feature>
<comment type="cofactor">
    <cofactor evidence="1">
        <name>pyridoxal 5'-phosphate</name>
        <dbReference type="ChEBI" id="CHEBI:597326"/>
    </cofactor>
</comment>
<gene>
    <name evidence="5" type="primary">rffA</name>
    <name evidence="5" type="synonym">fcnA</name>
    <name evidence="5" type="synonym">wecE</name>
    <name evidence="5" type="ORF">FYC51_01875</name>
</gene>
<dbReference type="Proteomes" id="UP000325243">
    <property type="component" value="Unassembled WGS sequence"/>
</dbReference>
<evidence type="ECO:0000256" key="4">
    <source>
        <dbReference type="RuleBase" id="RU004508"/>
    </source>
</evidence>
<evidence type="ECO:0000313" key="5">
    <source>
        <dbReference type="EMBL" id="TYL52533.1"/>
    </source>
</evidence>
<dbReference type="EMBL" id="VSSB01000001">
    <property type="protein sequence ID" value="TYL52533.1"/>
    <property type="molecule type" value="Genomic_DNA"/>
</dbReference>
<keyword evidence="5" id="KW-0032">Aminotransferase</keyword>
<dbReference type="NCBIfam" id="NF008687">
    <property type="entry name" value="PRK11706.1"/>
    <property type="match status" value="1"/>
</dbReference>
<dbReference type="SUPFAM" id="SSF53383">
    <property type="entry name" value="PLP-dependent transferases"/>
    <property type="match status" value="1"/>
</dbReference>
<dbReference type="InterPro" id="IPR015424">
    <property type="entry name" value="PyrdxlP-dep_Trfase"/>
</dbReference>
<dbReference type="RefSeq" id="WP_148731996.1">
    <property type="nucleotide sequence ID" value="NZ_VSSB01000001.1"/>
</dbReference>
<sequence length="384" mass="41095">MQPELIPFSRPFLAPASLERLTAVLGSDHAHGDGPFTRSASDRLSTILDGGEVLLTTSGTHALEMASRLLELGPGDEVVLSSFTFSSAATAIAATGATIVFVDIDASTGNVDPDQVAEAVSPRTRAISVMHYGGTPVDMAAIGSIAADAGGLPVIEDNAHGLGVRSQWGVLGRIGTFGVQSFHDTKNVHAGEGGALVLNDAHHRLRAEIIREKGTNRSQFLRGAVDRYTWVDWGSSYLPSELNAAVLDAQLAAFDEIQASRHAVWDRYAAELGEWADLVGATLMRPPGGIHAAHLFFVLLPSRHDQADFIATLAAQGIVAAFHYVPLDSSPAGRRYGRPLRELVRSEEFSRRLVRLPLWAGMTTGQVDRVIDAVTAWRPGEAER</sequence>
<dbReference type="PIRSF" id="PIRSF000390">
    <property type="entry name" value="PLP_StrS"/>
    <property type="match status" value="1"/>
</dbReference>
<dbReference type="InterPro" id="IPR015422">
    <property type="entry name" value="PyrdxlP-dep_Trfase_small"/>
</dbReference>
<dbReference type="InterPro" id="IPR015421">
    <property type="entry name" value="PyrdxlP-dep_Trfase_major"/>
</dbReference>
<keyword evidence="5" id="KW-0808">Transferase</keyword>
<dbReference type="PANTHER" id="PTHR30244:SF34">
    <property type="entry name" value="DTDP-4-AMINO-4,6-DIDEOXYGALACTOSE TRANSAMINASE"/>
    <property type="match status" value="1"/>
</dbReference>
<evidence type="ECO:0000313" key="6">
    <source>
        <dbReference type="Proteomes" id="UP000325243"/>
    </source>
</evidence>
<dbReference type="GO" id="GO:0019180">
    <property type="term" value="F:dTDP-4-amino-4,6-dideoxygalactose transaminase activity"/>
    <property type="evidence" value="ECO:0007669"/>
    <property type="project" value="UniProtKB-EC"/>
</dbReference>
<comment type="similarity">
    <text evidence="4">Belongs to the DegT/DnrJ/EryC1 family.</text>
</comment>
<dbReference type="PANTHER" id="PTHR30244">
    <property type="entry name" value="TRANSAMINASE"/>
    <property type="match status" value="1"/>
</dbReference>
<reference evidence="5 6" key="1">
    <citation type="submission" date="2019-08" db="EMBL/GenBank/DDBJ databases">
        <authorList>
            <person name="Hu J."/>
        </authorList>
    </citation>
    <scope>NUCLEOTIDE SEQUENCE [LARGE SCALE GENOMIC DNA]</scope>
    <source>
        <strain evidence="5 6">NEAU-184</strain>
    </source>
</reference>
<keyword evidence="6" id="KW-1185">Reference proteome</keyword>
<name>A0A5S4V3V9_9MICO</name>
<accession>A0A5S4V3V9</accession>
<evidence type="ECO:0000256" key="1">
    <source>
        <dbReference type="ARBA" id="ARBA00001933"/>
    </source>
</evidence>
<dbReference type="InterPro" id="IPR000653">
    <property type="entry name" value="DegT/StrS_aminotransferase"/>
</dbReference>
<keyword evidence="3 4" id="KW-0663">Pyridoxal phosphate</keyword>
<dbReference type="AlphaFoldDB" id="A0A5S4V3V9"/>
<evidence type="ECO:0000256" key="3">
    <source>
        <dbReference type="PIRSR" id="PIRSR000390-2"/>
    </source>
</evidence>
<organism evidence="5 6">
    <name type="scientific">Agromyces mariniharenae</name>
    <dbReference type="NCBI Taxonomy" id="2604423"/>
    <lineage>
        <taxon>Bacteria</taxon>
        <taxon>Bacillati</taxon>
        <taxon>Actinomycetota</taxon>
        <taxon>Actinomycetes</taxon>
        <taxon>Micrococcales</taxon>
        <taxon>Microbacteriaceae</taxon>
        <taxon>Agromyces</taxon>
    </lineage>
</organism>
<feature type="active site" description="Proton acceptor" evidence="2">
    <location>
        <position position="186"/>
    </location>
</feature>